<sequence>MLRKSVVFAVFVPIVLMACTKPAKADASLQKAQSGTEAAVSPELRKLDTVLSVMSERAKEAVTISSKKEFLSDLEAVLTAEKKYRSDDLPLYTLIDKKNPVSADYVPKDLVPLVKNDLFSINRNDLSLRPDAYEALKELSAAALSDGIKILVSSTYRSYKYQENLFNYWVSVDGLEEAERESSRPGTSQHQLGSVIDFGSITDDFAETKMGQWIYANASDYGWSLSFPKGYEDVTGYRWECWHFRFIGKEACAFQKKYFSNIQQFMLEFIDIWKSS</sequence>
<feature type="signal peptide" evidence="1">
    <location>
        <begin position="1"/>
        <end position="25"/>
    </location>
</feature>
<evidence type="ECO:0000313" key="4">
    <source>
        <dbReference type="Proteomes" id="UP000595224"/>
    </source>
</evidence>
<dbReference type="InterPro" id="IPR052179">
    <property type="entry name" value="DD-CPase-like"/>
</dbReference>
<dbReference type="InterPro" id="IPR058193">
    <property type="entry name" value="VanY/YodJ_core_dom"/>
</dbReference>
<dbReference type="Gene3D" id="3.30.1380.10">
    <property type="match status" value="1"/>
</dbReference>
<dbReference type="RefSeq" id="WP_198443308.1">
    <property type="nucleotide sequence ID" value="NZ_CBCSHE010000002.1"/>
</dbReference>
<dbReference type="PANTHER" id="PTHR34385:SF1">
    <property type="entry name" value="PEPTIDOGLYCAN L-ALANYL-D-GLUTAMATE ENDOPEPTIDASE CWLK"/>
    <property type="match status" value="1"/>
</dbReference>
<evidence type="ECO:0000313" key="3">
    <source>
        <dbReference type="EMBL" id="QQA01764.1"/>
    </source>
</evidence>
<organism evidence="3 4">
    <name type="scientific">Treponema peruense</name>
    <dbReference type="NCBI Taxonomy" id="2787628"/>
    <lineage>
        <taxon>Bacteria</taxon>
        <taxon>Pseudomonadati</taxon>
        <taxon>Spirochaetota</taxon>
        <taxon>Spirochaetia</taxon>
        <taxon>Spirochaetales</taxon>
        <taxon>Treponemataceae</taxon>
        <taxon>Treponema</taxon>
    </lineage>
</organism>
<evidence type="ECO:0000259" key="2">
    <source>
        <dbReference type="Pfam" id="PF02557"/>
    </source>
</evidence>
<dbReference type="CDD" id="cd14852">
    <property type="entry name" value="LD-carboxypeptidase"/>
    <property type="match status" value="1"/>
</dbReference>
<dbReference type="AlphaFoldDB" id="A0A7T3V640"/>
<dbReference type="EMBL" id="CP064936">
    <property type="protein sequence ID" value="QQA01764.1"/>
    <property type="molecule type" value="Genomic_DNA"/>
</dbReference>
<feature type="domain" description="D-alanyl-D-alanine carboxypeptidase-like core" evidence="2">
    <location>
        <begin position="127"/>
        <end position="249"/>
    </location>
</feature>
<feature type="chain" id="PRO_5032369263" evidence="1">
    <location>
        <begin position="26"/>
        <end position="276"/>
    </location>
</feature>
<dbReference type="KEGG" id="tper:IWA51_03900"/>
<dbReference type="GO" id="GO:0006508">
    <property type="term" value="P:proteolysis"/>
    <property type="evidence" value="ECO:0007669"/>
    <property type="project" value="InterPro"/>
</dbReference>
<protein>
    <submittedName>
        <fullName evidence="3">M15 family metallopeptidase</fullName>
    </submittedName>
</protein>
<reference evidence="3 4" key="1">
    <citation type="submission" date="2020-11" db="EMBL/GenBank/DDBJ databases">
        <title>Treponema Peruensis nv. sp., first commensal Treponema isolated from human feces.</title>
        <authorList>
            <person name="Belkhou C."/>
            <person name="Raes J."/>
        </authorList>
    </citation>
    <scope>NUCLEOTIDE SEQUENCE [LARGE SCALE GENOMIC DNA]</scope>
    <source>
        <strain evidence="3 4">RCC2812</strain>
    </source>
</reference>
<dbReference type="Proteomes" id="UP000595224">
    <property type="component" value="Chromosome"/>
</dbReference>
<name>A0A7T3V640_9SPIR</name>
<dbReference type="SUPFAM" id="SSF55166">
    <property type="entry name" value="Hedgehog/DD-peptidase"/>
    <property type="match status" value="1"/>
</dbReference>
<dbReference type="GO" id="GO:0008233">
    <property type="term" value="F:peptidase activity"/>
    <property type="evidence" value="ECO:0007669"/>
    <property type="project" value="InterPro"/>
</dbReference>
<dbReference type="Pfam" id="PF02557">
    <property type="entry name" value="VanY"/>
    <property type="match status" value="1"/>
</dbReference>
<dbReference type="InterPro" id="IPR003709">
    <property type="entry name" value="VanY-like_core_dom"/>
</dbReference>
<gene>
    <name evidence="3" type="ORF">IWA51_03900</name>
</gene>
<dbReference type="InterPro" id="IPR009045">
    <property type="entry name" value="Zn_M74/Hedgehog-like"/>
</dbReference>
<proteinExistence type="predicted"/>
<evidence type="ECO:0000256" key="1">
    <source>
        <dbReference type="SAM" id="SignalP"/>
    </source>
</evidence>
<keyword evidence="1" id="KW-0732">Signal</keyword>
<accession>A0A7T3V640</accession>
<dbReference type="PANTHER" id="PTHR34385">
    <property type="entry name" value="D-ALANYL-D-ALANINE CARBOXYPEPTIDASE"/>
    <property type="match status" value="1"/>
</dbReference>
<dbReference type="PROSITE" id="PS51257">
    <property type="entry name" value="PROKAR_LIPOPROTEIN"/>
    <property type="match status" value="1"/>
</dbReference>
<keyword evidence="4" id="KW-1185">Reference proteome</keyword>